<evidence type="ECO:0000313" key="1">
    <source>
        <dbReference type="EMBL" id="MBO2453322.1"/>
    </source>
</evidence>
<proteinExistence type="predicted"/>
<keyword evidence="2" id="KW-1185">Reference proteome</keyword>
<accession>A0A939TB94</accession>
<name>A0A939TB94_9ACTN</name>
<dbReference type="RefSeq" id="WP_208261348.1">
    <property type="nucleotide sequence ID" value="NZ_JAGEOJ010000020.1"/>
</dbReference>
<dbReference type="Proteomes" id="UP000669179">
    <property type="component" value="Unassembled WGS sequence"/>
</dbReference>
<dbReference type="AlphaFoldDB" id="A0A939TB94"/>
<reference evidence="1" key="1">
    <citation type="submission" date="2021-03" db="EMBL/GenBank/DDBJ databases">
        <authorList>
            <person name="Kanchanasin P."/>
            <person name="Saeng-In P."/>
            <person name="Phongsopitanun W."/>
            <person name="Yuki M."/>
            <person name="Kudo T."/>
            <person name="Ohkuma M."/>
            <person name="Tanasupawat S."/>
        </authorList>
    </citation>
    <scope>NUCLEOTIDE SEQUENCE</scope>
    <source>
        <strain evidence="1">GKU 128</strain>
    </source>
</reference>
<sequence length="179" mass="19142">MPRLILLGIGSAGSSLFAPAGLLIEYGHTRVGLDGGPGSEPPENVDAWLVTDEHGSLQPGRRRIAQREGMADPAVAPFQHGPLHVDPVPVAHPDAAVYGYRIKAGHHTAIWAPEFAKLPDWGEHADLMFAGAADVEETAAAAERFGVRRLVFVCLGEQAHPEIGPPFGEWGEEGGQYRM</sequence>
<dbReference type="EMBL" id="JAGEOJ010000020">
    <property type="protein sequence ID" value="MBO2453322.1"/>
    <property type="molecule type" value="Genomic_DNA"/>
</dbReference>
<dbReference type="InterPro" id="IPR036866">
    <property type="entry name" value="RibonucZ/Hydroxyglut_hydro"/>
</dbReference>
<gene>
    <name evidence="1" type="ORF">J4573_39935</name>
</gene>
<evidence type="ECO:0000313" key="2">
    <source>
        <dbReference type="Proteomes" id="UP000669179"/>
    </source>
</evidence>
<organism evidence="1 2">
    <name type="scientific">Actinomadura barringtoniae</name>
    <dbReference type="NCBI Taxonomy" id="1427535"/>
    <lineage>
        <taxon>Bacteria</taxon>
        <taxon>Bacillati</taxon>
        <taxon>Actinomycetota</taxon>
        <taxon>Actinomycetes</taxon>
        <taxon>Streptosporangiales</taxon>
        <taxon>Thermomonosporaceae</taxon>
        <taxon>Actinomadura</taxon>
    </lineage>
</organism>
<dbReference type="Gene3D" id="3.60.15.10">
    <property type="entry name" value="Ribonuclease Z/Hydroxyacylglutathione hydrolase-like"/>
    <property type="match status" value="1"/>
</dbReference>
<protein>
    <submittedName>
        <fullName evidence="1">Uncharacterized protein</fullName>
    </submittedName>
</protein>
<comment type="caution">
    <text evidence="1">The sequence shown here is derived from an EMBL/GenBank/DDBJ whole genome shotgun (WGS) entry which is preliminary data.</text>
</comment>